<dbReference type="InterPro" id="IPR027267">
    <property type="entry name" value="AH/BAR_dom_sf"/>
</dbReference>
<evidence type="ECO:0000256" key="10">
    <source>
        <dbReference type="SAM" id="MobiDB-lite"/>
    </source>
</evidence>
<dbReference type="OrthoDB" id="205639at2759"/>
<dbReference type="InterPro" id="IPR001683">
    <property type="entry name" value="PX_dom"/>
</dbReference>
<reference evidence="12 13" key="1">
    <citation type="journal article" date="2015" name="Genome Biol. Evol.">
        <title>Phylogenomic analyses indicate that early fungi evolved digesting cell walls of algal ancestors of land plants.</title>
        <authorList>
            <person name="Chang Y."/>
            <person name="Wang S."/>
            <person name="Sekimoto S."/>
            <person name="Aerts A.L."/>
            <person name="Choi C."/>
            <person name="Clum A."/>
            <person name="LaButti K.M."/>
            <person name="Lindquist E.A."/>
            <person name="Yee Ngan C."/>
            <person name="Ohm R.A."/>
            <person name="Salamov A.A."/>
            <person name="Grigoriev I.V."/>
            <person name="Spatafora J.W."/>
            <person name="Berbee M.L."/>
        </authorList>
    </citation>
    <scope>NUCLEOTIDE SEQUENCE [LARGE SCALE GENOMIC DNA]</scope>
    <source>
        <strain evidence="12 13">NRRL 28638</strain>
    </source>
</reference>
<evidence type="ECO:0000259" key="11">
    <source>
        <dbReference type="PROSITE" id="PS50195"/>
    </source>
</evidence>
<proteinExistence type="inferred from homology"/>
<dbReference type="GO" id="GO:0032456">
    <property type="term" value="P:endocytic recycling"/>
    <property type="evidence" value="ECO:0007669"/>
    <property type="project" value="TreeGrafter"/>
</dbReference>
<keyword evidence="13" id="KW-1185">Reference proteome</keyword>
<evidence type="ECO:0000256" key="9">
    <source>
        <dbReference type="ARBA" id="ARBA00041273"/>
    </source>
</evidence>
<evidence type="ECO:0000256" key="2">
    <source>
        <dbReference type="ARBA" id="ARBA00004496"/>
    </source>
</evidence>
<feature type="domain" description="PX" evidence="11">
    <location>
        <begin position="101"/>
        <end position="230"/>
    </location>
</feature>
<dbReference type="OMA" id="WSLHRFI"/>
<evidence type="ECO:0000313" key="13">
    <source>
        <dbReference type="Proteomes" id="UP000070444"/>
    </source>
</evidence>
<dbReference type="GO" id="GO:0034727">
    <property type="term" value="P:piecemeal microautophagy of the nucleus"/>
    <property type="evidence" value="ECO:0007669"/>
    <property type="project" value="TreeGrafter"/>
</dbReference>
<keyword evidence="6" id="KW-0446">Lipid-binding</keyword>
<dbReference type="GO" id="GO:0005769">
    <property type="term" value="C:early endosome"/>
    <property type="evidence" value="ECO:0007669"/>
    <property type="project" value="TreeGrafter"/>
</dbReference>
<sequence length="493" mass="56479">MDNYNFNSVSWDTSSDNANVSNGDLNNNHESFSNMKGLETSLHESYSEHPDELLHNGFENEVSFNNSPTQKPAAFQVTSETQNHSRNVGQSSDTKEIEGYKMIVRILEPKKSGEGTSDVHVSYLIQTETELPNFSAPEVSVRRRFHDFAWLHDDLLQNFPASIVPPLPENITLLIFKIITEYLTGDRFSDEFIEKRRASLERFLSRIVRHPTLQKTSYVQKFLDSNDWNTDSMSKAKGEGILENLSDSLINSFSKIKNPDQRFIDIKDQIDKFEDNLNSADKLHLKINKRQADLEAEYKEFGQSLSSLGQLESGMTSTLEKFTNACNDYSQFWSDSTKEEDLKYLSIVREYLAYCQVAKAALKLRDQKQVDFEELSEYLQAQLNEREKIRTTGRGGGLSSFLKDTYDGIKGIDHEVTKQDRLSKCEEKINELEDAVHVSGEVSNAFSNELVKEYKYFQINKTADFKNSLNDLADTKINFFKKASIKAFCPIYD</sequence>
<comment type="similarity">
    <text evidence="3">Belongs to the sorting nexin family.</text>
</comment>
<dbReference type="InterPro" id="IPR036871">
    <property type="entry name" value="PX_dom_sf"/>
</dbReference>
<dbReference type="PANTHER" id="PTHR45949:SF2">
    <property type="entry name" value="SORTING NEXIN-4"/>
    <property type="match status" value="1"/>
</dbReference>
<dbReference type="GO" id="GO:0015031">
    <property type="term" value="P:protein transport"/>
    <property type="evidence" value="ECO:0007669"/>
    <property type="project" value="TreeGrafter"/>
</dbReference>
<dbReference type="Pfam" id="PF00787">
    <property type="entry name" value="PX"/>
    <property type="match status" value="1"/>
</dbReference>
<dbReference type="Gene3D" id="1.20.1270.60">
    <property type="entry name" value="Arfaptin homology (AH) domain/BAR domain"/>
    <property type="match status" value="1"/>
</dbReference>
<organism evidence="12 13">
    <name type="scientific">Conidiobolus coronatus (strain ATCC 28846 / CBS 209.66 / NRRL 28638)</name>
    <name type="common">Delacroixia coronata</name>
    <dbReference type="NCBI Taxonomy" id="796925"/>
    <lineage>
        <taxon>Eukaryota</taxon>
        <taxon>Fungi</taxon>
        <taxon>Fungi incertae sedis</taxon>
        <taxon>Zoopagomycota</taxon>
        <taxon>Entomophthoromycotina</taxon>
        <taxon>Entomophthoromycetes</taxon>
        <taxon>Entomophthorales</taxon>
        <taxon>Ancylistaceae</taxon>
        <taxon>Conidiobolus</taxon>
    </lineage>
</organism>
<evidence type="ECO:0000256" key="3">
    <source>
        <dbReference type="ARBA" id="ARBA00010883"/>
    </source>
</evidence>
<protein>
    <recommendedName>
        <fullName evidence="8">Sorting nexin-4</fullName>
    </recommendedName>
    <alternativeName>
        <fullName evidence="9">Autophagy-related protein 24</fullName>
    </alternativeName>
</protein>
<dbReference type="Gene3D" id="3.30.1520.10">
    <property type="entry name" value="Phox-like domain"/>
    <property type="match status" value="1"/>
</dbReference>
<evidence type="ECO:0000256" key="8">
    <source>
        <dbReference type="ARBA" id="ARBA00040748"/>
    </source>
</evidence>
<dbReference type="STRING" id="796925.A0A137P638"/>
<dbReference type="AlphaFoldDB" id="A0A137P638"/>
<evidence type="ECO:0000256" key="7">
    <source>
        <dbReference type="ARBA" id="ARBA00023136"/>
    </source>
</evidence>
<evidence type="ECO:0000256" key="5">
    <source>
        <dbReference type="ARBA" id="ARBA00022490"/>
    </source>
</evidence>
<dbReference type="Pfam" id="PF09325">
    <property type="entry name" value="Vps5"/>
    <property type="match status" value="1"/>
</dbReference>
<evidence type="ECO:0000256" key="1">
    <source>
        <dbReference type="ARBA" id="ARBA00004184"/>
    </source>
</evidence>
<evidence type="ECO:0000256" key="4">
    <source>
        <dbReference type="ARBA" id="ARBA00022448"/>
    </source>
</evidence>
<keyword evidence="4" id="KW-0813">Transport</keyword>
<dbReference type="SMART" id="SM00312">
    <property type="entry name" value="PX"/>
    <property type="match status" value="1"/>
</dbReference>
<accession>A0A137P638</accession>
<keyword evidence="5" id="KW-0963">Cytoplasm</keyword>
<gene>
    <name evidence="12" type="ORF">CONCODRAFT_70635</name>
</gene>
<feature type="region of interest" description="Disordered" evidence="10">
    <location>
        <begin position="1"/>
        <end position="33"/>
    </location>
</feature>
<dbReference type="GO" id="GO:0061709">
    <property type="term" value="P:reticulophagy"/>
    <property type="evidence" value="ECO:0007669"/>
    <property type="project" value="TreeGrafter"/>
</dbReference>
<comment type="subcellular location">
    <subcellularLocation>
        <location evidence="2">Cytoplasm</location>
    </subcellularLocation>
    <subcellularLocation>
        <location evidence="1">Endomembrane system</location>
        <topology evidence="1">Peripheral membrane protein</topology>
    </subcellularLocation>
</comment>
<evidence type="ECO:0000313" key="12">
    <source>
        <dbReference type="EMBL" id="KXN70470.1"/>
    </source>
</evidence>
<keyword evidence="7" id="KW-0472">Membrane</keyword>
<dbReference type="GO" id="GO:0035091">
    <property type="term" value="F:phosphatidylinositol binding"/>
    <property type="evidence" value="ECO:0007669"/>
    <property type="project" value="InterPro"/>
</dbReference>
<name>A0A137P638_CONC2</name>
<dbReference type="Proteomes" id="UP000070444">
    <property type="component" value="Unassembled WGS sequence"/>
</dbReference>
<dbReference type="SUPFAM" id="SSF64268">
    <property type="entry name" value="PX domain"/>
    <property type="match status" value="1"/>
</dbReference>
<dbReference type="GO" id="GO:0000422">
    <property type="term" value="P:autophagy of mitochondrion"/>
    <property type="evidence" value="ECO:0007669"/>
    <property type="project" value="TreeGrafter"/>
</dbReference>
<dbReference type="GO" id="GO:0000407">
    <property type="term" value="C:phagophore assembly site"/>
    <property type="evidence" value="ECO:0007669"/>
    <property type="project" value="TreeGrafter"/>
</dbReference>
<dbReference type="EMBL" id="KQ964501">
    <property type="protein sequence ID" value="KXN70470.1"/>
    <property type="molecule type" value="Genomic_DNA"/>
</dbReference>
<dbReference type="PROSITE" id="PS50195">
    <property type="entry name" value="PX"/>
    <property type="match status" value="1"/>
</dbReference>
<evidence type="ECO:0000256" key="6">
    <source>
        <dbReference type="ARBA" id="ARBA00023121"/>
    </source>
</evidence>
<dbReference type="InterPro" id="IPR015404">
    <property type="entry name" value="Vps5_C"/>
</dbReference>
<dbReference type="PANTHER" id="PTHR45949">
    <property type="entry name" value="SORTING NEXIN-4"/>
    <property type="match status" value="1"/>
</dbReference>